<keyword evidence="1" id="KW-1133">Transmembrane helix</keyword>
<dbReference type="Gene3D" id="3.10.350.10">
    <property type="entry name" value="LysM domain"/>
    <property type="match status" value="1"/>
</dbReference>
<evidence type="ECO:0000313" key="3">
    <source>
        <dbReference type="EMBL" id="WFP17628.1"/>
    </source>
</evidence>
<reference evidence="3 4" key="1">
    <citation type="submission" date="2023-04" db="EMBL/GenBank/DDBJ databases">
        <title>Funneling lignin-derived compounds into biodiesel using alkali-halophilic Citricoccus sp. P2.</title>
        <authorList>
            <person name="Luo C.-B."/>
        </authorList>
    </citation>
    <scope>NUCLEOTIDE SEQUENCE [LARGE SCALE GENOMIC DNA]</scope>
    <source>
        <strain evidence="3 4">P2</strain>
    </source>
</reference>
<dbReference type="PROSITE" id="PS51782">
    <property type="entry name" value="LYSM"/>
    <property type="match status" value="1"/>
</dbReference>
<dbReference type="EMBL" id="CP121252">
    <property type="protein sequence ID" value="WFP17628.1"/>
    <property type="molecule type" value="Genomic_DNA"/>
</dbReference>
<feature type="transmembrane region" description="Helical" evidence="1">
    <location>
        <begin position="21"/>
        <end position="42"/>
    </location>
</feature>
<protein>
    <submittedName>
        <fullName evidence="3">LysM peptidoglycan-binding domain-containing protein</fullName>
    </submittedName>
</protein>
<evidence type="ECO:0000259" key="2">
    <source>
        <dbReference type="PROSITE" id="PS51782"/>
    </source>
</evidence>
<accession>A0ABY8HAG5</accession>
<dbReference type="Pfam" id="PF01476">
    <property type="entry name" value="LysM"/>
    <property type="match status" value="1"/>
</dbReference>
<sequence>MSIATQNQGSSGICLTRRGRFVLRTLPLIILMALIVAAALIGDLFGSSANASNSGLPSGAIEYTVGYGDTLWGIAGQVDLDAPRAEIVQRIGDLNQLAGSDINVGDTLFVPASPGN</sequence>
<gene>
    <name evidence="3" type="ORF">P8192_05860</name>
</gene>
<dbReference type="InterPro" id="IPR018392">
    <property type="entry name" value="LysM"/>
</dbReference>
<organism evidence="3 4">
    <name type="scientific">Citricoccus muralis</name>
    <dbReference type="NCBI Taxonomy" id="169134"/>
    <lineage>
        <taxon>Bacteria</taxon>
        <taxon>Bacillati</taxon>
        <taxon>Actinomycetota</taxon>
        <taxon>Actinomycetes</taxon>
        <taxon>Micrococcales</taxon>
        <taxon>Micrococcaceae</taxon>
        <taxon>Citricoccus</taxon>
    </lineage>
</organism>
<keyword evidence="4" id="KW-1185">Reference proteome</keyword>
<evidence type="ECO:0000256" key="1">
    <source>
        <dbReference type="SAM" id="Phobius"/>
    </source>
</evidence>
<name>A0ABY8HAG5_9MICC</name>
<dbReference type="Proteomes" id="UP001219037">
    <property type="component" value="Chromosome"/>
</dbReference>
<proteinExistence type="predicted"/>
<dbReference type="SUPFAM" id="SSF54106">
    <property type="entry name" value="LysM domain"/>
    <property type="match status" value="1"/>
</dbReference>
<evidence type="ECO:0000313" key="4">
    <source>
        <dbReference type="Proteomes" id="UP001219037"/>
    </source>
</evidence>
<dbReference type="SMART" id="SM00257">
    <property type="entry name" value="LysM"/>
    <property type="match status" value="1"/>
</dbReference>
<dbReference type="CDD" id="cd00118">
    <property type="entry name" value="LysM"/>
    <property type="match status" value="1"/>
</dbReference>
<feature type="domain" description="LysM" evidence="2">
    <location>
        <begin position="61"/>
        <end position="110"/>
    </location>
</feature>
<keyword evidence="1" id="KW-0812">Transmembrane</keyword>
<keyword evidence="1" id="KW-0472">Membrane</keyword>
<dbReference type="RefSeq" id="WP_278159283.1">
    <property type="nucleotide sequence ID" value="NZ_CP121252.1"/>
</dbReference>
<dbReference type="InterPro" id="IPR036779">
    <property type="entry name" value="LysM_dom_sf"/>
</dbReference>